<evidence type="ECO:0000256" key="1">
    <source>
        <dbReference type="ARBA" id="ARBA00004167"/>
    </source>
</evidence>
<feature type="transmembrane region" description="Helical" evidence="12">
    <location>
        <begin position="743"/>
        <end position="764"/>
    </location>
</feature>
<keyword evidence="9 14" id="KW-0675">Receptor</keyword>
<keyword evidence="3" id="KW-0433">Leucine-rich repeat</keyword>
<organism evidence="14 15">
    <name type="scientific">Plakobranchus ocellatus</name>
    <dbReference type="NCBI Taxonomy" id="259542"/>
    <lineage>
        <taxon>Eukaryota</taxon>
        <taxon>Metazoa</taxon>
        <taxon>Spiralia</taxon>
        <taxon>Lophotrochozoa</taxon>
        <taxon>Mollusca</taxon>
        <taxon>Gastropoda</taxon>
        <taxon>Heterobranchia</taxon>
        <taxon>Euthyneura</taxon>
        <taxon>Panpulmonata</taxon>
        <taxon>Sacoglossa</taxon>
        <taxon>Placobranchoidea</taxon>
        <taxon>Plakobranchidae</taxon>
        <taxon>Plakobranchus</taxon>
    </lineage>
</organism>
<feature type="region of interest" description="Disordered" evidence="11">
    <location>
        <begin position="73"/>
        <end position="95"/>
    </location>
</feature>
<dbReference type="Pfam" id="PF13676">
    <property type="entry name" value="TIR_2"/>
    <property type="match status" value="1"/>
</dbReference>
<evidence type="ECO:0000256" key="5">
    <source>
        <dbReference type="ARBA" id="ARBA00022729"/>
    </source>
</evidence>
<dbReference type="SUPFAM" id="SSF52200">
    <property type="entry name" value="Toll/Interleukin receptor TIR domain"/>
    <property type="match status" value="1"/>
</dbReference>
<evidence type="ECO:0000256" key="2">
    <source>
        <dbReference type="ARBA" id="ARBA00009634"/>
    </source>
</evidence>
<evidence type="ECO:0000256" key="4">
    <source>
        <dbReference type="ARBA" id="ARBA00022692"/>
    </source>
</evidence>
<protein>
    <submittedName>
        <fullName evidence="14">Toll-like receptor e</fullName>
    </submittedName>
</protein>
<evidence type="ECO:0000256" key="8">
    <source>
        <dbReference type="ARBA" id="ARBA00023136"/>
    </source>
</evidence>
<dbReference type="AlphaFoldDB" id="A0AAV3XS51"/>
<dbReference type="GO" id="GO:0038023">
    <property type="term" value="F:signaling receptor activity"/>
    <property type="evidence" value="ECO:0007669"/>
    <property type="project" value="TreeGrafter"/>
</dbReference>
<reference evidence="14 15" key="1">
    <citation type="journal article" date="2021" name="Elife">
        <title>Chloroplast acquisition without the gene transfer in kleptoplastic sea slugs, Plakobranchus ocellatus.</title>
        <authorList>
            <person name="Maeda T."/>
            <person name="Takahashi S."/>
            <person name="Yoshida T."/>
            <person name="Shimamura S."/>
            <person name="Takaki Y."/>
            <person name="Nagai Y."/>
            <person name="Toyoda A."/>
            <person name="Suzuki Y."/>
            <person name="Arimoto A."/>
            <person name="Ishii H."/>
            <person name="Satoh N."/>
            <person name="Nishiyama T."/>
            <person name="Hasebe M."/>
            <person name="Maruyama T."/>
            <person name="Minagawa J."/>
            <person name="Obokata J."/>
            <person name="Shigenobu S."/>
        </authorList>
    </citation>
    <scope>NUCLEOTIDE SEQUENCE [LARGE SCALE GENOMIC DNA]</scope>
</reference>
<gene>
    <name evidence="14" type="ORF">PoB_000030500</name>
</gene>
<dbReference type="GO" id="GO:0005886">
    <property type="term" value="C:plasma membrane"/>
    <property type="evidence" value="ECO:0007669"/>
    <property type="project" value="TreeGrafter"/>
</dbReference>
<comment type="similarity">
    <text evidence="2">Belongs to the Toll-like receptor family.</text>
</comment>
<dbReference type="SUPFAM" id="SSF52058">
    <property type="entry name" value="L domain-like"/>
    <property type="match status" value="1"/>
</dbReference>
<keyword evidence="10" id="KW-0325">Glycoprotein</keyword>
<dbReference type="Proteomes" id="UP000735302">
    <property type="component" value="Unassembled WGS sequence"/>
</dbReference>
<dbReference type="EMBL" id="BLXT01000029">
    <property type="protein sequence ID" value="GFN73799.1"/>
    <property type="molecule type" value="Genomic_DNA"/>
</dbReference>
<keyword evidence="6" id="KW-0677">Repeat</keyword>
<dbReference type="Gene3D" id="3.40.50.10140">
    <property type="entry name" value="Toll/interleukin-1 receptor homology (TIR) domain"/>
    <property type="match status" value="1"/>
</dbReference>
<sequence>MRIAGFVSSTGLTEITMKPTKLSLMVILTFLSLCTWTYAAPYTINMRWSQRNNDDGELSEPSVSQWPSGFTTYQDQPQRYSPSSSKVDEIPQDYPRTDDEFPDISSFKFPRDEPQKCQVIKNTAVNCTLRNLKNIPSTNFSSNILIFNLSQNEIKILPGHAFFKYKYLRKLAIRNNLIAKIDPLAFSGLSNLKMLDLYGNKLIMNPITTRNAFSDNVFAPLKNLKELRLNRNNPQPNDSALRYPDKALAQLSTLETLLLDGFPEPVFENGFANLTRLKYLSLSGYKDGYCHLNGLKNETFRHVTSLENLQMRSCNLQGHKIEAGTFIPLKKLYHLDLDGNQDINVQFFDRLFYGLQNTSTLKHLHMTFVVNSYTLDVCLSSRYIKYFPQSVEYLVAQENKIACLDRNVINIISKSLKVIDISRNSFVFGTYFLDLPKLTELTTIIMNNYAELANKLPKVYPYNPHTPRLDTENCSLYESDQIMAYSQEFILRLPPKLKTVRIEYASVKYILSRLTVHENNTLEELTLVGNYIPALHGPIYGLKKIKTCQMMENDISDISETFFETFASLEMLNLSLNSLGSFFQRKHETRAFEHLKKLKNLDLSSNSICFIGLGVFRGMNELSFLNLSHNPLTRFDPDISQMYNLKYLGLADTRLSFLDKRTRDFIDERIKNGPFHVDMQQSSIFCDCENLLFLKWMTESKAFRFKSQVYRCYNPDSSFQNIFDGYSKVIGDLNRQCVSHKTLFFIVSSMTCMFALVIFGSLIYRYRWKLRYMYYATYLYLKPGDETTAIRNFEYDVFICYAEEDRDFVLGILNDALESRGFKVFIHARDFTAGEFIGSNIVRAVRTCRRTLVVLTRALAESSWCGYEIQMANMESAHRGYPVLIFLLKDDMTDSEMGVELLYNVRNNTYVPFPPESDTSEESLRTLWDKLATDIRK</sequence>
<dbReference type="PANTHER" id="PTHR24365">
    <property type="entry name" value="TOLL-LIKE RECEPTOR"/>
    <property type="match status" value="1"/>
</dbReference>
<dbReference type="Gene3D" id="3.80.10.10">
    <property type="entry name" value="Ribonuclease Inhibitor"/>
    <property type="match status" value="3"/>
</dbReference>
<dbReference type="SMART" id="SM00369">
    <property type="entry name" value="LRR_TYP"/>
    <property type="match status" value="6"/>
</dbReference>
<keyword evidence="8 12" id="KW-0472">Membrane</keyword>
<keyword evidence="4 12" id="KW-0812">Transmembrane</keyword>
<dbReference type="PANTHER" id="PTHR24365:SF541">
    <property type="entry name" value="PROTEIN TOLL-RELATED"/>
    <property type="match status" value="1"/>
</dbReference>
<dbReference type="PROSITE" id="PS50104">
    <property type="entry name" value="TIR"/>
    <property type="match status" value="1"/>
</dbReference>
<evidence type="ECO:0000256" key="3">
    <source>
        <dbReference type="ARBA" id="ARBA00022614"/>
    </source>
</evidence>
<dbReference type="GO" id="GO:0007165">
    <property type="term" value="P:signal transduction"/>
    <property type="evidence" value="ECO:0007669"/>
    <property type="project" value="InterPro"/>
</dbReference>
<dbReference type="InterPro" id="IPR032675">
    <property type="entry name" value="LRR_dom_sf"/>
</dbReference>
<keyword evidence="5" id="KW-0732">Signal</keyword>
<keyword evidence="15" id="KW-1185">Reference proteome</keyword>
<dbReference type="InterPro" id="IPR003591">
    <property type="entry name" value="Leu-rich_rpt_typical-subtyp"/>
</dbReference>
<evidence type="ECO:0000259" key="13">
    <source>
        <dbReference type="PROSITE" id="PS50104"/>
    </source>
</evidence>
<feature type="compositionally biased region" description="Polar residues" evidence="11">
    <location>
        <begin position="73"/>
        <end position="85"/>
    </location>
</feature>
<dbReference type="Pfam" id="PF13855">
    <property type="entry name" value="LRR_8"/>
    <property type="match status" value="2"/>
</dbReference>
<evidence type="ECO:0000256" key="10">
    <source>
        <dbReference type="ARBA" id="ARBA00023180"/>
    </source>
</evidence>
<accession>A0AAV3XS51</accession>
<feature type="domain" description="TIR" evidence="13">
    <location>
        <begin position="793"/>
        <end position="935"/>
    </location>
</feature>
<dbReference type="InterPro" id="IPR001611">
    <property type="entry name" value="Leu-rich_rpt"/>
</dbReference>
<evidence type="ECO:0000256" key="7">
    <source>
        <dbReference type="ARBA" id="ARBA00022989"/>
    </source>
</evidence>
<evidence type="ECO:0000256" key="9">
    <source>
        <dbReference type="ARBA" id="ARBA00023170"/>
    </source>
</evidence>
<evidence type="ECO:0000313" key="15">
    <source>
        <dbReference type="Proteomes" id="UP000735302"/>
    </source>
</evidence>
<evidence type="ECO:0000256" key="11">
    <source>
        <dbReference type="SAM" id="MobiDB-lite"/>
    </source>
</evidence>
<keyword evidence="7 12" id="KW-1133">Transmembrane helix</keyword>
<evidence type="ECO:0000256" key="6">
    <source>
        <dbReference type="ARBA" id="ARBA00022737"/>
    </source>
</evidence>
<name>A0AAV3XS51_9GAST</name>
<dbReference type="InterPro" id="IPR000157">
    <property type="entry name" value="TIR_dom"/>
</dbReference>
<dbReference type="SMART" id="SM00365">
    <property type="entry name" value="LRR_SD22"/>
    <property type="match status" value="3"/>
</dbReference>
<evidence type="ECO:0000313" key="14">
    <source>
        <dbReference type="EMBL" id="GFN73799.1"/>
    </source>
</evidence>
<proteinExistence type="inferred from homology"/>
<dbReference type="SMART" id="SM00255">
    <property type="entry name" value="TIR"/>
    <property type="match status" value="1"/>
</dbReference>
<comment type="subcellular location">
    <subcellularLocation>
        <location evidence="1">Membrane</location>
        <topology evidence="1">Single-pass membrane protein</topology>
    </subcellularLocation>
</comment>
<comment type="caution">
    <text evidence="14">The sequence shown here is derived from an EMBL/GenBank/DDBJ whole genome shotgun (WGS) entry which is preliminary data.</text>
</comment>
<evidence type="ECO:0000256" key="12">
    <source>
        <dbReference type="SAM" id="Phobius"/>
    </source>
</evidence>
<dbReference type="PROSITE" id="PS51450">
    <property type="entry name" value="LRR"/>
    <property type="match status" value="1"/>
</dbReference>
<dbReference type="InterPro" id="IPR035897">
    <property type="entry name" value="Toll_tir_struct_dom_sf"/>
</dbReference>